<dbReference type="Ensembl" id="ENSJHYT00000010840.1">
    <property type="protein sequence ID" value="ENSJHYP00000008946.1"/>
    <property type="gene ID" value="ENSJHYG00000007098.1"/>
</dbReference>
<feature type="region of interest" description="Disordered" evidence="1">
    <location>
        <begin position="123"/>
        <end position="161"/>
    </location>
</feature>
<proteinExistence type="predicted"/>
<dbReference type="PANTHER" id="PTHR31054:SF6">
    <property type="entry name" value="ZYGOTE ARREST PROTEIN 1"/>
    <property type="match status" value="1"/>
</dbReference>
<evidence type="ECO:0000313" key="2">
    <source>
        <dbReference type="Ensembl" id="ENSJHYP00000008946.1"/>
    </source>
</evidence>
<dbReference type="OMA" id="PRCSARW"/>
<feature type="region of interest" description="Disordered" evidence="1">
    <location>
        <begin position="184"/>
        <end position="410"/>
    </location>
</feature>
<name>A0A8C5IVQ6_JUNHY</name>
<reference evidence="2" key="1">
    <citation type="submission" date="2025-08" db="UniProtKB">
        <authorList>
            <consortium name="Ensembl"/>
        </authorList>
    </citation>
    <scope>IDENTIFICATION</scope>
</reference>
<feature type="compositionally biased region" description="Low complexity" evidence="1">
    <location>
        <begin position="344"/>
        <end position="372"/>
    </location>
</feature>
<evidence type="ECO:0000313" key="3">
    <source>
        <dbReference type="Proteomes" id="UP000694408"/>
    </source>
</evidence>
<reference evidence="2" key="2">
    <citation type="submission" date="2025-09" db="UniProtKB">
        <authorList>
            <consortium name="Ensembl"/>
        </authorList>
    </citation>
    <scope>IDENTIFICATION</scope>
</reference>
<organism evidence="2 3">
    <name type="scientific">Junco hyemalis</name>
    <name type="common">Dark-eyed junco</name>
    <dbReference type="NCBI Taxonomy" id="40217"/>
    <lineage>
        <taxon>Eukaryota</taxon>
        <taxon>Metazoa</taxon>
        <taxon>Chordata</taxon>
        <taxon>Craniata</taxon>
        <taxon>Vertebrata</taxon>
        <taxon>Euteleostomi</taxon>
        <taxon>Archelosauria</taxon>
        <taxon>Archosauria</taxon>
        <taxon>Dinosauria</taxon>
        <taxon>Saurischia</taxon>
        <taxon>Theropoda</taxon>
        <taxon>Coelurosauria</taxon>
        <taxon>Aves</taxon>
        <taxon>Neognathae</taxon>
        <taxon>Neoaves</taxon>
        <taxon>Telluraves</taxon>
        <taxon>Australaves</taxon>
        <taxon>Passeriformes</taxon>
        <taxon>Passerellidae</taxon>
        <taxon>Junco</taxon>
    </lineage>
</organism>
<feature type="compositionally biased region" description="Low complexity" evidence="1">
    <location>
        <begin position="387"/>
        <end position="410"/>
    </location>
</feature>
<dbReference type="InterPro" id="IPR026775">
    <property type="entry name" value="Zar1"/>
</dbReference>
<dbReference type="GO" id="GO:0006412">
    <property type="term" value="P:translation"/>
    <property type="evidence" value="ECO:0007669"/>
    <property type="project" value="TreeGrafter"/>
</dbReference>
<sequence>MVRGQGSRAPPRGYLGPLPGGCPGSGAMAEEAMASYLYTAYHPYSYRYPPPKGRGGAAGDWRPRGSSSYYSGYGEAAAEYFDNYQREQLKAILSQVNPNLTPRLRKANTKEVGVQVNPRQDASVQCSLGRRTLLRRRPGPAAPQPREAQRELGSPATTNTRAVRFPRTIAVYSPVASRRLTSFLEEPSPEPERQPQQQDKVPAVEEEPAALREQRAAEAAAEAAAVRASWEKPPEVGTEPLEQRSAEPLGQRSAALPEPATEASQEQLAEPSAQAGAAEPSAQAGAAEPAAQPAESPASPQKQQQASAGKTRLRFQVSVGRGGAERGRAGPGGAAPSNNIFPVSSWSRSTGTTTARTATSAGRAPTSGASRAPTRSISVSSAGPAKSPTTRTAWRTSPARAASRRGAPAP</sequence>
<keyword evidence="3" id="KW-1185">Reference proteome</keyword>
<feature type="compositionally biased region" description="Low complexity" evidence="1">
    <location>
        <begin position="269"/>
        <end position="309"/>
    </location>
</feature>
<dbReference type="PANTHER" id="PTHR31054">
    <property type="entry name" value="ZYGOTE ARREST PROTEIN 1-LIKE ISOFORM X1"/>
    <property type="match status" value="1"/>
</dbReference>
<dbReference type="AlphaFoldDB" id="A0A8C5IVQ6"/>
<evidence type="ECO:0000256" key="1">
    <source>
        <dbReference type="SAM" id="MobiDB-lite"/>
    </source>
</evidence>
<dbReference type="GO" id="GO:0005737">
    <property type="term" value="C:cytoplasm"/>
    <property type="evidence" value="ECO:0007669"/>
    <property type="project" value="TreeGrafter"/>
</dbReference>
<protein>
    <submittedName>
        <fullName evidence="2">Zygote arrest 1</fullName>
    </submittedName>
</protein>
<dbReference type="Proteomes" id="UP000694408">
    <property type="component" value="Unplaced"/>
</dbReference>
<feature type="region of interest" description="Disordered" evidence="1">
    <location>
        <begin position="1"/>
        <end position="20"/>
    </location>
</feature>
<accession>A0A8C5IVQ6</accession>
<feature type="compositionally biased region" description="Low complexity" evidence="1">
    <location>
        <begin position="217"/>
        <end position="228"/>
    </location>
</feature>